<comment type="caution">
    <text evidence="2">The sequence shown here is derived from an EMBL/GenBank/DDBJ whole genome shotgun (WGS) entry which is preliminary data.</text>
</comment>
<dbReference type="Proteomes" id="UP000298061">
    <property type="component" value="Unassembled WGS sequence"/>
</dbReference>
<organism evidence="2 3">
    <name type="scientific">Hericium alpestre</name>
    <dbReference type="NCBI Taxonomy" id="135208"/>
    <lineage>
        <taxon>Eukaryota</taxon>
        <taxon>Fungi</taxon>
        <taxon>Dikarya</taxon>
        <taxon>Basidiomycota</taxon>
        <taxon>Agaricomycotina</taxon>
        <taxon>Agaricomycetes</taxon>
        <taxon>Russulales</taxon>
        <taxon>Hericiaceae</taxon>
        <taxon>Hericium</taxon>
    </lineage>
</organism>
<feature type="region of interest" description="Disordered" evidence="1">
    <location>
        <begin position="40"/>
        <end position="63"/>
    </location>
</feature>
<feature type="compositionally biased region" description="Polar residues" evidence="1">
    <location>
        <begin position="41"/>
        <end position="50"/>
    </location>
</feature>
<evidence type="ECO:0000313" key="3">
    <source>
        <dbReference type="Proteomes" id="UP000298061"/>
    </source>
</evidence>
<dbReference type="STRING" id="135208.A0A4Y9ZLN9"/>
<sequence length="128" mass="14240">MPSKWHMLKNNGKDPPLSEEGKQLVRGAMDDAIRMLADRQINMSGMSPSTPEDEIPPKLRENKENVKNRAREVKFSADIAQANAEEEAWCEATEFYKAHQAAVVADIECSQKLPLGSAKAKGKHHQEG</sequence>
<dbReference type="AlphaFoldDB" id="A0A4Y9ZLN9"/>
<keyword evidence="3" id="KW-1185">Reference proteome</keyword>
<reference evidence="2 3" key="1">
    <citation type="submission" date="2019-02" db="EMBL/GenBank/DDBJ databases">
        <title>Genome sequencing of the rare red list fungi Hericium alpestre (H. flagellum).</title>
        <authorList>
            <person name="Buettner E."/>
            <person name="Kellner H."/>
        </authorList>
    </citation>
    <scope>NUCLEOTIDE SEQUENCE [LARGE SCALE GENOMIC DNA]</scope>
    <source>
        <strain evidence="2 3">DSM 108284</strain>
    </source>
</reference>
<accession>A0A4Y9ZLN9</accession>
<evidence type="ECO:0000313" key="2">
    <source>
        <dbReference type="EMBL" id="TFY75007.1"/>
    </source>
</evidence>
<name>A0A4Y9ZLN9_9AGAM</name>
<evidence type="ECO:0000256" key="1">
    <source>
        <dbReference type="SAM" id="MobiDB-lite"/>
    </source>
</evidence>
<dbReference type="EMBL" id="SFCI01001760">
    <property type="protein sequence ID" value="TFY75007.1"/>
    <property type="molecule type" value="Genomic_DNA"/>
</dbReference>
<protein>
    <submittedName>
        <fullName evidence="2">Uncharacterized protein</fullName>
    </submittedName>
</protein>
<proteinExistence type="predicted"/>
<dbReference type="OrthoDB" id="3364649at2759"/>
<feature type="region of interest" description="Disordered" evidence="1">
    <location>
        <begin position="1"/>
        <end position="20"/>
    </location>
</feature>
<gene>
    <name evidence="2" type="ORF">EWM64_g9005</name>
</gene>